<accession>A0ACC3AQH4</accession>
<dbReference type="EMBL" id="JAOPJF010000093">
    <property type="protein sequence ID" value="KAK1139969.1"/>
    <property type="molecule type" value="Genomic_DNA"/>
</dbReference>
<organism evidence="1 2">
    <name type="scientific">Aspergillus melleus</name>
    <dbReference type="NCBI Taxonomy" id="138277"/>
    <lineage>
        <taxon>Eukaryota</taxon>
        <taxon>Fungi</taxon>
        <taxon>Dikarya</taxon>
        <taxon>Ascomycota</taxon>
        <taxon>Pezizomycotina</taxon>
        <taxon>Eurotiomycetes</taxon>
        <taxon>Eurotiomycetidae</taxon>
        <taxon>Eurotiales</taxon>
        <taxon>Aspergillaceae</taxon>
        <taxon>Aspergillus</taxon>
        <taxon>Aspergillus subgen. Circumdati</taxon>
    </lineage>
</organism>
<dbReference type="Proteomes" id="UP001177260">
    <property type="component" value="Unassembled WGS sequence"/>
</dbReference>
<evidence type="ECO:0000313" key="2">
    <source>
        <dbReference type="Proteomes" id="UP001177260"/>
    </source>
</evidence>
<keyword evidence="2" id="KW-1185">Reference proteome</keyword>
<gene>
    <name evidence="1" type="ORF">N8T08_010965</name>
</gene>
<protein>
    <submittedName>
        <fullName evidence="1">Uncharacterized protein</fullName>
    </submittedName>
</protein>
<sequence length="409" mass="44959">MSSTDSDSDVEVISPPKERSSKGKGKAKASASKSTSTSKKTSSKKTSEARSPGSAKDPKPASEPAKKSTRKRGRKEDPSSTDSDSDAFTPEPKSSPTKKRKADSPQPAVSDSVPPPNKKSTQRAESPESTDSGSPSPSLSPPRERFLEETEEPEPYGDDETTEDPDESDPNGDNYDDYYPDEADPVMPRPDVDLLRERRPNQSMSNLVASMPPSTANMHDTGPWIFVHNPHYRGPQPPNPSSFWVKASEDIMGGYGSSTPIRRLGGGFSSAENNRTQQFMERSILDLARREGIKTGKWLFFTAPDRVDYVWNVIAQATERGELGPSSKVATNDGSGKARMIAVYTHDFDDVADVRRVARKLADLGLIKPYDRPIYYKTDAYTHLDINSGNAWGLKTSMYNSRDILAGRF</sequence>
<name>A0ACC3AQH4_9EURO</name>
<comment type="caution">
    <text evidence="1">The sequence shown here is derived from an EMBL/GenBank/DDBJ whole genome shotgun (WGS) entry which is preliminary data.</text>
</comment>
<proteinExistence type="predicted"/>
<reference evidence="1 2" key="1">
    <citation type="journal article" date="2023" name="ACS Omega">
        <title>Identification of the Neoaspergillic Acid Biosynthesis Gene Cluster by Establishing an In Vitro CRISPR-Ribonucleoprotein Genetic System in Aspergillus melleus.</title>
        <authorList>
            <person name="Yuan B."/>
            <person name="Grau M.F."/>
            <person name="Murata R.M."/>
            <person name="Torok T."/>
            <person name="Venkateswaran K."/>
            <person name="Stajich J.E."/>
            <person name="Wang C.C.C."/>
        </authorList>
    </citation>
    <scope>NUCLEOTIDE SEQUENCE [LARGE SCALE GENOMIC DNA]</scope>
    <source>
        <strain evidence="1 2">IMV 1140</strain>
    </source>
</reference>
<evidence type="ECO:0000313" key="1">
    <source>
        <dbReference type="EMBL" id="KAK1139969.1"/>
    </source>
</evidence>